<reference evidence="2" key="1">
    <citation type="journal article" date="2020" name="Nature">
        <title>Giant virus diversity and host interactions through global metagenomics.</title>
        <authorList>
            <person name="Schulz F."/>
            <person name="Roux S."/>
            <person name="Paez-Espino D."/>
            <person name="Jungbluth S."/>
            <person name="Walsh D.A."/>
            <person name="Denef V.J."/>
            <person name="McMahon K.D."/>
            <person name="Konstantinidis K.T."/>
            <person name="Eloe-Fadrosh E.A."/>
            <person name="Kyrpides N.C."/>
            <person name="Woyke T."/>
        </authorList>
    </citation>
    <scope>NUCLEOTIDE SEQUENCE</scope>
    <source>
        <strain evidence="2">GVMAG-M-3300023174-68</strain>
    </source>
</reference>
<name>A0A6C0DWW6_9ZZZZ</name>
<feature type="transmembrane region" description="Helical" evidence="1">
    <location>
        <begin position="59"/>
        <end position="85"/>
    </location>
</feature>
<sequence length="261" mass="28655">MQYVKQFDTAANDLIVRVYKRPAIVSAVVHMLIILYATKLAPELPRSVLNIVNNPYFKLFIFSLILWTAKVSPSTSVLVALAFMITMNYANSKPLWEFLDNVGGYDPSDYLSAPIMAPTKDAAVTQALDSVNKQKNAPLVVDNVVQMNQTVYVTPKVVQTEQGPAIVNPNVVVTPAIVSDKTGQQYVIQPDMTLIQHSFIPEKSSSASASNLTKMTANVEDVKEVTQADIPVDSTGCYPPRQFDASKVSGVSVDDYPYSKF</sequence>
<protein>
    <submittedName>
        <fullName evidence="2">Uncharacterized protein</fullName>
    </submittedName>
</protein>
<organism evidence="2">
    <name type="scientific">viral metagenome</name>
    <dbReference type="NCBI Taxonomy" id="1070528"/>
    <lineage>
        <taxon>unclassified sequences</taxon>
        <taxon>metagenomes</taxon>
        <taxon>organismal metagenomes</taxon>
    </lineage>
</organism>
<keyword evidence="1" id="KW-0472">Membrane</keyword>
<keyword evidence="1" id="KW-0812">Transmembrane</keyword>
<dbReference type="EMBL" id="MN739679">
    <property type="protein sequence ID" value="QHT20539.1"/>
    <property type="molecule type" value="Genomic_DNA"/>
</dbReference>
<feature type="transmembrane region" description="Helical" evidence="1">
    <location>
        <begin position="21"/>
        <end position="39"/>
    </location>
</feature>
<proteinExistence type="predicted"/>
<keyword evidence="1" id="KW-1133">Transmembrane helix</keyword>
<dbReference type="AlphaFoldDB" id="A0A6C0DWW6"/>
<evidence type="ECO:0000313" key="2">
    <source>
        <dbReference type="EMBL" id="QHT20539.1"/>
    </source>
</evidence>
<evidence type="ECO:0000256" key="1">
    <source>
        <dbReference type="SAM" id="Phobius"/>
    </source>
</evidence>
<accession>A0A6C0DWW6</accession>